<keyword evidence="2" id="KW-0547">Nucleotide-binding</keyword>
<dbReference type="Proteomes" id="UP000228626">
    <property type="component" value="Unassembled WGS sequence"/>
</dbReference>
<evidence type="ECO:0000256" key="1">
    <source>
        <dbReference type="ARBA" id="ARBA00006611"/>
    </source>
</evidence>
<evidence type="ECO:0000256" key="2">
    <source>
        <dbReference type="ARBA" id="ARBA00022741"/>
    </source>
</evidence>
<reference evidence="6" key="1">
    <citation type="submission" date="2017-09" db="EMBL/GenBank/DDBJ databases">
        <title>Depth-based differentiation of microbial function through sediment-hosted aquifers and enrichment of novel symbionts in the deep terrestrial subsurface.</title>
        <authorList>
            <person name="Probst A.J."/>
            <person name="Ladd B."/>
            <person name="Jarett J.K."/>
            <person name="Geller-Mcgrath D.E."/>
            <person name="Sieber C.M.K."/>
            <person name="Emerson J.B."/>
            <person name="Anantharaman K."/>
            <person name="Thomas B.C."/>
            <person name="Malmstrom R."/>
            <person name="Stieglmeier M."/>
            <person name="Klingl A."/>
            <person name="Woyke T."/>
            <person name="Ryan C.M."/>
            <person name="Banfield J.F."/>
        </authorList>
    </citation>
    <scope>NUCLEOTIDE SEQUENCE [LARGE SCALE GENOMIC DNA]</scope>
</reference>
<gene>
    <name evidence="5" type="ORF">COT99_00435</name>
</gene>
<dbReference type="Gene3D" id="3.40.50.300">
    <property type="entry name" value="P-loop containing nucleotide triphosphate hydrolases"/>
    <property type="match status" value="1"/>
</dbReference>
<dbReference type="EMBL" id="PFAR01000006">
    <property type="protein sequence ID" value="PIR93493.1"/>
    <property type="molecule type" value="Genomic_DNA"/>
</dbReference>
<keyword evidence="3" id="KW-0067">ATP-binding</keyword>
<dbReference type="GO" id="GO:0005524">
    <property type="term" value="F:ATP binding"/>
    <property type="evidence" value="ECO:0007669"/>
    <property type="project" value="UniProtKB-KW"/>
</dbReference>
<dbReference type="FunFam" id="3.40.50.300:FF:000398">
    <property type="entry name" value="Type IV pilus assembly ATPase PilB"/>
    <property type="match status" value="1"/>
</dbReference>
<dbReference type="Pfam" id="PF05157">
    <property type="entry name" value="MshEN"/>
    <property type="match status" value="1"/>
</dbReference>
<dbReference type="Pfam" id="PF00437">
    <property type="entry name" value="T2SSE"/>
    <property type="match status" value="1"/>
</dbReference>
<proteinExistence type="inferred from homology"/>
<dbReference type="GO" id="GO:0005886">
    <property type="term" value="C:plasma membrane"/>
    <property type="evidence" value="ECO:0007669"/>
    <property type="project" value="TreeGrafter"/>
</dbReference>
<dbReference type="SMART" id="SM00382">
    <property type="entry name" value="AAA"/>
    <property type="match status" value="1"/>
</dbReference>
<dbReference type="PANTHER" id="PTHR30258:SF3">
    <property type="entry name" value="SLL1921 PROTEIN"/>
    <property type="match status" value="1"/>
</dbReference>
<organism evidence="5 6">
    <name type="scientific">Candidatus Falkowbacteria bacterium CG10_big_fil_rev_8_21_14_0_10_43_10</name>
    <dbReference type="NCBI Taxonomy" id="1974567"/>
    <lineage>
        <taxon>Bacteria</taxon>
        <taxon>Candidatus Falkowiibacteriota</taxon>
    </lineage>
</organism>
<dbReference type="GO" id="GO:0016887">
    <property type="term" value="F:ATP hydrolysis activity"/>
    <property type="evidence" value="ECO:0007669"/>
    <property type="project" value="TreeGrafter"/>
</dbReference>
<dbReference type="InterPro" id="IPR037257">
    <property type="entry name" value="T2SS_E_N_sf"/>
</dbReference>
<dbReference type="AlphaFoldDB" id="A0A2H0V330"/>
<dbReference type="CDD" id="cd01129">
    <property type="entry name" value="PulE-GspE-like"/>
    <property type="match status" value="1"/>
</dbReference>
<dbReference type="InterPro" id="IPR003593">
    <property type="entry name" value="AAA+_ATPase"/>
</dbReference>
<dbReference type="InterPro" id="IPR007831">
    <property type="entry name" value="T2SS_GspE_N"/>
</dbReference>
<evidence type="ECO:0000313" key="6">
    <source>
        <dbReference type="Proteomes" id="UP000228626"/>
    </source>
</evidence>
<dbReference type="SUPFAM" id="SSF160246">
    <property type="entry name" value="EspE N-terminal domain-like"/>
    <property type="match status" value="1"/>
</dbReference>
<dbReference type="InterPro" id="IPR001482">
    <property type="entry name" value="T2SS/T4SS_dom"/>
</dbReference>
<comment type="caution">
    <text evidence="5">The sequence shown here is derived from an EMBL/GenBank/DDBJ whole genome shotgun (WGS) entry which is preliminary data.</text>
</comment>
<evidence type="ECO:0000256" key="3">
    <source>
        <dbReference type="ARBA" id="ARBA00022840"/>
    </source>
</evidence>
<dbReference type="PROSITE" id="PS00662">
    <property type="entry name" value="T2SP_E"/>
    <property type="match status" value="1"/>
</dbReference>
<dbReference type="PANTHER" id="PTHR30258">
    <property type="entry name" value="TYPE II SECRETION SYSTEM PROTEIN GSPE-RELATED"/>
    <property type="match status" value="1"/>
</dbReference>
<evidence type="ECO:0000259" key="4">
    <source>
        <dbReference type="PROSITE" id="PS00662"/>
    </source>
</evidence>
<evidence type="ECO:0000313" key="5">
    <source>
        <dbReference type="EMBL" id="PIR93493.1"/>
    </source>
</evidence>
<sequence>MNLEDYIINEKIASEQSIYEGAADYYQLPFINLKKQIIRKDVLALIPEAAAQENKIISFDQTGGQIKVALLDPMNLEILEFIEKKTGFRPEVHITTPEGIKYIIKQYRKGMEAEFKVIKSETDGGKDSGVKSADPGSEVPIIKIIDTLLEQAFYENASDIHIEPEEKETTIRYRVDGILSSVMTLPKTAHAGLVARIKVLSNLKVDEHRLPQDGRFQIIQKNNKISFRVSVIPILYGEKIVMRLLEEKPKMMTLEQIGFQPGSLEIVKKNIKKPHGMILVTGPTGSGKTTTLYTILNMLNSPKVNISTIEDPIEYNIPHVNQSQTNPKIGFTFANGLRALLRQDPDIIMVGEIRDNETAEIAINAAMTGHLVLSTLHTNDAITTLPRLLEMGIPTFLVASTTNLIIAQRLVRKICRECIQSYNLSEEELGQLKKQINVEKILSILKTEKVVADSEKSFGKLLFYKGKGCSECSNTGYKGRTGIYETLNITPELSKLIAKGAVESDLRQEVERQGIIKIIEDGFIKAKNGITTLEEVLRVTKE</sequence>
<comment type="similarity">
    <text evidence="1">Belongs to the GSP E family.</text>
</comment>
<name>A0A2H0V330_9BACT</name>
<protein>
    <recommendedName>
        <fullName evidence="4">Bacterial type II secretion system protein E domain-containing protein</fullName>
    </recommendedName>
</protein>
<dbReference type="InterPro" id="IPR027417">
    <property type="entry name" value="P-loop_NTPase"/>
</dbReference>
<accession>A0A2H0V330</accession>
<dbReference type="SUPFAM" id="SSF52540">
    <property type="entry name" value="P-loop containing nucleoside triphosphate hydrolases"/>
    <property type="match status" value="1"/>
</dbReference>
<dbReference type="Gene3D" id="3.30.450.90">
    <property type="match status" value="1"/>
</dbReference>
<feature type="domain" description="Bacterial type II secretion system protein E" evidence="4">
    <location>
        <begin position="341"/>
        <end position="355"/>
    </location>
</feature>
<dbReference type="Gene3D" id="3.30.300.160">
    <property type="entry name" value="Type II secretion system, protein E, N-terminal domain"/>
    <property type="match status" value="1"/>
</dbReference>